<dbReference type="PIRSF" id="PIRSF038169">
    <property type="entry name" value="WD_repeat_p55"/>
    <property type="match status" value="1"/>
</dbReference>
<keyword evidence="4" id="KW-0677">Repeat</keyword>
<dbReference type="Gene3D" id="2.130.10.10">
    <property type="entry name" value="YVTN repeat-like/Quinoprotein amine dehydrogenase"/>
    <property type="match status" value="2"/>
</dbReference>
<dbReference type="Ensembl" id="ENSAOCT00000080405.1">
    <property type="protein sequence ID" value="ENSAOCP00000073035.1"/>
    <property type="gene ID" value="ENSAOCG00000025082.1"/>
</dbReference>
<dbReference type="SMART" id="SM00320">
    <property type="entry name" value="WD40"/>
    <property type="match status" value="7"/>
</dbReference>
<dbReference type="AlphaFoldDB" id="A0AAQ6AAL3"/>
<dbReference type="Pfam" id="PF24796">
    <property type="entry name" value="WDR55"/>
    <property type="match status" value="1"/>
</dbReference>
<evidence type="ECO:0000313" key="9">
    <source>
        <dbReference type="Ensembl" id="ENSAOCP00000073035.1"/>
    </source>
</evidence>
<evidence type="ECO:0000256" key="6">
    <source>
        <dbReference type="PIRNR" id="PIRNR038169"/>
    </source>
</evidence>
<dbReference type="Proteomes" id="UP001501940">
    <property type="component" value="Chromosome 23"/>
</dbReference>
<name>A0AAQ6AAL3_AMPOC</name>
<comment type="function">
    <text evidence="6">Nucleolar protein that acts as a modulator of rRNA synthesis. Plays a central role during organogenesis.</text>
</comment>
<dbReference type="FunFam" id="2.130.10.10:FF:001361">
    <property type="entry name" value="WD repeat domain 55"/>
    <property type="match status" value="1"/>
</dbReference>
<keyword evidence="6" id="KW-0698">rRNA processing</keyword>
<dbReference type="InterPro" id="IPR036322">
    <property type="entry name" value="WD40_repeat_dom_sf"/>
</dbReference>
<evidence type="ECO:0000256" key="7">
    <source>
        <dbReference type="PROSITE-ProRule" id="PRU00221"/>
    </source>
</evidence>
<feature type="compositionally biased region" description="Basic residues" evidence="8">
    <location>
        <begin position="354"/>
        <end position="365"/>
    </location>
</feature>
<feature type="region of interest" description="Disordered" evidence="8">
    <location>
        <begin position="354"/>
        <end position="402"/>
    </location>
</feature>
<proteinExistence type="inferred from homology"/>
<dbReference type="InterPro" id="IPR001680">
    <property type="entry name" value="WD40_rpt"/>
</dbReference>
<reference evidence="9" key="3">
    <citation type="submission" date="2025-09" db="UniProtKB">
        <authorList>
            <consortium name="Ensembl"/>
        </authorList>
    </citation>
    <scope>IDENTIFICATION</scope>
</reference>
<dbReference type="PANTHER" id="PTHR44019">
    <property type="entry name" value="WD REPEAT-CONTAINING PROTEIN 55"/>
    <property type="match status" value="1"/>
</dbReference>
<evidence type="ECO:0000256" key="5">
    <source>
        <dbReference type="ARBA" id="ARBA00023242"/>
    </source>
</evidence>
<evidence type="ECO:0000256" key="4">
    <source>
        <dbReference type="ARBA" id="ARBA00022737"/>
    </source>
</evidence>
<dbReference type="InterPro" id="IPR017422">
    <property type="entry name" value="WDR55"/>
</dbReference>
<evidence type="ECO:0000256" key="2">
    <source>
        <dbReference type="ARBA" id="ARBA00021188"/>
    </source>
</evidence>
<comment type="subcellular location">
    <subcellularLocation>
        <location evidence="6">Nucleus</location>
        <location evidence="6">Nucleolus</location>
    </subcellularLocation>
</comment>
<comment type="similarity">
    <text evidence="1 6">Belongs to the WD repeat WDR55 family.</text>
</comment>
<feature type="repeat" description="WD" evidence="7">
    <location>
        <begin position="139"/>
        <end position="179"/>
    </location>
</feature>
<dbReference type="RefSeq" id="XP_054863614.1">
    <property type="nucleotide sequence ID" value="XM_055007639.1"/>
</dbReference>
<dbReference type="GeneID" id="111562750"/>
<evidence type="ECO:0000256" key="8">
    <source>
        <dbReference type="SAM" id="MobiDB-lite"/>
    </source>
</evidence>
<reference evidence="9 10" key="1">
    <citation type="submission" date="2022-01" db="EMBL/GenBank/DDBJ databases">
        <title>A chromosome-scale genome assembly of the false clownfish, Amphiprion ocellaris.</title>
        <authorList>
            <person name="Ryu T."/>
        </authorList>
    </citation>
    <scope>NUCLEOTIDE SEQUENCE [LARGE SCALE GENOMIC DNA]</scope>
</reference>
<dbReference type="SUPFAM" id="SSF50978">
    <property type="entry name" value="WD40 repeat-like"/>
    <property type="match status" value="1"/>
</dbReference>
<keyword evidence="3 6" id="KW-0853">WD repeat</keyword>
<feature type="compositionally biased region" description="Acidic residues" evidence="8">
    <location>
        <begin position="386"/>
        <end position="402"/>
    </location>
</feature>
<protein>
    <recommendedName>
        <fullName evidence="2 6">WD repeat-containing protein 55</fullName>
    </recommendedName>
</protein>
<dbReference type="InterPro" id="IPR050505">
    <property type="entry name" value="WDR55/POC1"/>
</dbReference>
<evidence type="ECO:0000256" key="1">
    <source>
        <dbReference type="ARBA" id="ARBA00007625"/>
    </source>
</evidence>
<dbReference type="PROSITE" id="PS00678">
    <property type="entry name" value="WD_REPEATS_1"/>
    <property type="match status" value="1"/>
</dbReference>
<accession>A0AAQ6AAL3</accession>
<gene>
    <name evidence="9" type="primary">WDR55</name>
</gene>
<dbReference type="GeneTree" id="ENSGT00940000153727"/>
<keyword evidence="5 6" id="KW-0539">Nucleus</keyword>
<dbReference type="PROSITE" id="PS50082">
    <property type="entry name" value="WD_REPEATS_2"/>
    <property type="match status" value="3"/>
</dbReference>
<feature type="repeat" description="WD" evidence="7">
    <location>
        <begin position="314"/>
        <end position="342"/>
    </location>
</feature>
<evidence type="ECO:0000256" key="3">
    <source>
        <dbReference type="ARBA" id="ARBA00022574"/>
    </source>
</evidence>
<sequence>MAAPTEHVEVSSTEENNKPEPAAPEPDRDSDEDSDGAEPPGPKVRDTPEDIRLEAAANTVALHPTRDLLVCGDVDGDVYAFSYSCTEGENRELWSSGHHLKSCRQVRFSEDGRKLFSVSRDKAVHLLDVERGQLVTRIRGAHGAPINSLLLVDENIVATGDDGGTLKVWDMRKGTSIMDLKHHEDYISDIAVDQAKRILLTASGDGTMGVFNIKRRRFELLSEYQSGDLTSVAIMKRGKKVVCGSSEGTVYIFNWNGFGATSDRFAIKAESVDCIVTVTDSIMVTASMDGYIRAINLLPNRVIGCIGQHVGEPIEELAKSRDSRFLVSCGHDQLVKFWDISSLPDAKVQEYRKRKRKDGRMKSLTKKALGDNDFFAGLVEEPEKKEEDEEEDEEEESDSDSD</sequence>
<feature type="region of interest" description="Disordered" evidence="8">
    <location>
        <begin position="1"/>
        <end position="49"/>
    </location>
</feature>
<feature type="repeat" description="WD" evidence="7">
    <location>
        <begin position="180"/>
        <end position="214"/>
    </location>
</feature>
<dbReference type="PANTHER" id="PTHR44019:SF20">
    <property type="entry name" value="WD REPEAT-CONTAINING PROTEIN 55"/>
    <property type="match status" value="1"/>
</dbReference>
<reference evidence="9" key="2">
    <citation type="submission" date="2025-08" db="UniProtKB">
        <authorList>
            <consortium name="Ensembl"/>
        </authorList>
    </citation>
    <scope>IDENTIFICATION</scope>
</reference>
<dbReference type="GO" id="GO:0006364">
    <property type="term" value="P:rRNA processing"/>
    <property type="evidence" value="ECO:0007669"/>
    <property type="project" value="UniProtKB-UniRule"/>
</dbReference>
<organism evidence="9 10">
    <name type="scientific">Amphiprion ocellaris</name>
    <name type="common">Clown anemonefish</name>
    <dbReference type="NCBI Taxonomy" id="80972"/>
    <lineage>
        <taxon>Eukaryota</taxon>
        <taxon>Metazoa</taxon>
        <taxon>Chordata</taxon>
        <taxon>Craniata</taxon>
        <taxon>Vertebrata</taxon>
        <taxon>Euteleostomi</taxon>
        <taxon>Actinopterygii</taxon>
        <taxon>Neopterygii</taxon>
        <taxon>Teleostei</taxon>
        <taxon>Neoteleostei</taxon>
        <taxon>Acanthomorphata</taxon>
        <taxon>Ovalentaria</taxon>
        <taxon>Pomacentridae</taxon>
        <taxon>Amphiprion</taxon>
    </lineage>
</organism>
<dbReference type="InterPro" id="IPR015943">
    <property type="entry name" value="WD40/YVTN_repeat-like_dom_sf"/>
</dbReference>
<evidence type="ECO:0000313" key="10">
    <source>
        <dbReference type="Proteomes" id="UP001501940"/>
    </source>
</evidence>
<keyword evidence="10" id="KW-1185">Reference proteome</keyword>
<dbReference type="InterPro" id="IPR019775">
    <property type="entry name" value="WD40_repeat_CS"/>
</dbReference>
<dbReference type="GO" id="GO:0005730">
    <property type="term" value="C:nucleolus"/>
    <property type="evidence" value="ECO:0007669"/>
    <property type="project" value="UniProtKB-SubCell"/>
</dbReference>